<dbReference type="Proteomes" id="UP001595557">
    <property type="component" value="Unassembled WGS sequence"/>
</dbReference>
<dbReference type="PROSITE" id="PS00671">
    <property type="entry name" value="D_2_HYDROXYACID_DH_3"/>
    <property type="match status" value="1"/>
</dbReference>
<dbReference type="InterPro" id="IPR006139">
    <property type="entry name" value="D-isomer_2_OHA_DH_cat_dom"/>
</dbReference>
<dbReference type="PANTHER" id="PTHR43761:SF1">
    <property type="entry name" value="D-ISOMER SPECIFIC 2-HYDROXYACID DEHYDROGENASE CATALYTIC DOMAIN-CONTAINING PROTEIN-RELATED"/>
    <property type="match status" value="1"/>
</dbReference>
<evidence type="ECO:0000313" key="8">
    <source>
        <dbReference type="Proteomes" id="UP001595557"/>
    </source>
</evidence>
<dbReference type="CDD" id="cd12173">
    <property type="entry name" value="PGDH_4"/>
    <property type="match status" value="1"/>
</dbReference>
<dbReference type="Pfam" id="PF00389">
    <property type="entry name" value="2-Hacid_dh"/>
    <property type="match status" value="1"/>
</dbReference>
<dbReference type="InterPro" id="IPR050418">
    <property type="entry name" value="D-iso_2-hydroxyacid_DH_PdxB"/>
</dbReference>
<keyword evidence="3" id="KW-0520">NAD</keyword>
<evidence type="ECO:0000256" key="4">
    <source>
        <dbReference type="RuleBase" id="RU003719"/>
    </source>
</evidence>
<accession>A0ABV7IK64</accession>
<dbReference type="InterPro" id="IPR029753">
    <property type="entry name" value="D-isomer_DH_CS"/>
</dbReference>
<dbReference type="SUPFAM" id="SSF52283">
    <property type="entry name" value="Formate/glycerate dehydrogenase catalytic domain-like"/>
    <property type="match status" value="1"/>
</dbReference>
<dbReference type="EC" id="1.1.1.-" evidence="7"/>
<keyword evidence="8" id="KW-1185">Reference proteome</keyword>
<organism evidence="7 8">
    <name type="scientific">Paracoccus fontiphilus</name>
    <dbReference type="NCBI Taxonomy" id="1815556"/>
    <lineage>
        <taxon>Bacteria</taxon>
        <taxon>Pseudomonadati</taxon>
        <taxon>Pseudomonadota</taxon>
        <taxon>Alphaproteobacteria</taxon>
        <taxon>Rhodobacterales</taxon>
        <taxon>Paracoccaceae</taxon>
        <taxon>Paracoccus</taxon>
    </lineage>
</organism>
<dbReference type="InterPro" id="IPR006140">
    <property type="entry name" value="D-isomer_DH_NAD-bd"/>
</dbReference>
<name>A0ABV7IK64_9RHOB</name>
<sequence>MTLIFVSSPVHSDVLSSAAELGTVALGYGPDAVAYDVIKAKADAVLLRSGFFTDDMMAGSSNLRIVARHGVGTDTVDIPAATRRGIWVTNTPGGNSRAVAEHVFALILSLARKLPVASAQTQGGIWGERRAELNGIELAGRTLGLVGQGSIGSVVAEIGRALGMTVLVTDPGLDQTLPHVVPLGRLLAEADVVSLHLPLLPATRGIIDAAAITRMKQGAIVINTGRGGLVDEDALARALASGRLGGAGLDVLDAENIDMVTPLPHNRLPIADLPNLIVTPHVAGQTDEALRQVGLTALADIAAVLRGECPRFCVNQPLTDPARAPCRLPAAPR</sequence>
<dbReference type="Pfam" id="PF02826">
    <property type="entry name" value="2-Hacid_dh_C"/>
    <property type="match status" value="1"/>
</dbReference>
<dbReference type="SUPFAM" id="SSF51735">
    <property type="entry name" value="NAD(P)-binding Rossmann-fold domains"/>
    <property type="match status" value="1"/>
</dbReference>
<protein>
    <submittedName>
        <fullName evidence="7">Hydroxyacid dehydrogenase</fullName>
        <ecNumber evidence="7">1.1.1.-</ecNumber>
    </submittedName>
</protein>
<comment type="caution">
    <text evidence="7">The sequence shown here is derived from an EMBL/GenBank/DDBJ whole genome shotgun (WGS) entry which is preliminary data.</text>
</comment>
<dbReference type="EMBL" id="JBHRTE010000070">
    <property type="protein sequence ID" value="MFC3169550.1"/>
    <property type="molecule type" value="Genomic_DNA"/>
</dbReference>
<reference evidence="8" key="1">
    <citation type="journal article" date="2019" name="Int. J. Syst. Evol. Microbiol.">
        <title>The Global Catalogue of Microorganisms (GCM) 10K type strain sequencing project: providing services to taxonomists for standard genome sequencing and annotation.</title>
        <authorList>
            <consortium name="The Broad Institute Genomics Platform"/>
            <consortium name="The Broad Institute Genome Sequencing Center for Infectious Disease"/>
            <person name="Wu L."/>
            <person name="Ma J."/>
        </authorList>
    </citation>
    <scope>NUCLEOTIDE SEQUENCE [LARGE SCALE GENOMIC DNA]</scope>
    <source>
        <strain evidence="8">KCTC 52239</strain>
    </source>
</reference>
<evidence type="ECO:0000259" key="5">
    <source>
        <dbReference type="Pfam" id="PF00389"/>
    </source>
</evidence>
<dbReference type="Gene3D" id="3.40.50.720">
    <property type="entry name" value="NAD(P)-binding Rossmann-like Domain"/>
    <property type="match status" value="2"/>
</dbReference>
<gene>
    <name evidence="7" type="ORF">ACFOD7_15975</name>
</gene>
<evidence type="ECO:0000256" key="2">
    <source>
        <dbReference type="ARBA" id="ARBA00023002"/>
    </source>
</evidence>
<dbReference type="GO" id="GO:0016491">
    <property type="term" value="F:oxidoreductase activity"/>
    <property type="evidence" value="ECO:0007669"/>
    <property type="project" value="UniProtKB-KW"/>
</dbReference>
<dbReference type="InterPro" id="IPR036291">
    <property type="entry name" value="NAD(P)-bd_dom_sf"/>
</dbReference>
<keyword evidence="2 4" id="KW-0560">Oxidoreductase</keyword>
<proteinExistence type="inferred from homology"/>
<dbReference type="RefSeq" id="WP_207468062.1">
    <property type="nucleotide sequence ID" value="NZ_JAFNAW010000018.1"/>
</dbReference>
<evidence type="ECO:0000256" key="1">
    <source>
        <dbReference type="ARBA" id="ARBA00005854"/>
    </source>
</evidence>
<feature type="domain" description="D-isomer specific 2-hydroxyacid dehydrogenase NAD-binding" evidence="6">
    <location>
        <begin position="104"/>
        <end position="283"/>
    </location>
</feature>
<dbReference type="PANTHER" id="PTHR43761">
    <property type="entry name" value="D-ISOMER SPECIFIC 2-HYDROXYACID DEHYDROGENASE FAMILY PROTEIN (AFU_ORTHOLOGUE AFUA_1G13630)"/>
    <property type="match status" value="1"/>
</dbReference>
<evidence type="ECO:0000259" key="6">
    <source>
        <dbReference type="Pfam" id="PF02826"/>
    </source>
</evidence>
<comment type="similarity">
    <text evidence="1 4">Belongs to the D-isomer specific 2-hydroxyacid dehydrogenase family.</text>
</comment>
<feature type="domain" description="D-isomer specific 2-hydroxyacid dehydrogenase catalytic" evidence="5">
    <location>
        <begin position="39"/>
        <end position="315"/>
    </location>
</feature>
<dbReference type="PROSITE" id="PS00670">
    <property type="entry name" value="D_2_HYDROXYACID_DH_2"/>
    <property type="match status" value="1"/>
</dbReference>
<evidence type="ECO:0000313" key="7">
    <source>
        <dbReference type="EMBL" id="MFC3169550.1"/>
    </source>
</evidence>
<evidence type="ECO:0000256" key="3">
    <source>
        <dbReference type="ARBA" id="ARBA00023027"/>
    </source>
</evidence>